<keyword evidence="7" id="KW-1185">Reference proteome</keyword>
<protein>
    <recommendedName>
        <fullName evidence="8">Tetraspanin</fullName>
    </recommendedName>
</protein>
<evidence type="ECO:0000256" key="4">
    <source>
        <dbReference type="ARBA" id="ARBA00023136"/>
    </source>
</evidence>
<keyword evidence="4 5" id="KW-0472">Membrane</keyword>
<keyword evidence="2 5" id="KW-0812">Transmembrane</keyword>
<evidence type="ECO:0000256" key="5">
    <source>
        <dbReference type="SAM" id="Phobius"/>
    </source>
</evidence>
<dbReference type="InterPro" id="IPR018499">
    <property type="entry name" value="Tetraspanin/Peripherin"/>
</dbReference>
<evidence type="ECO:0008006" key="8">
    <source>
        <dbReference type="Google" id="ProtNLM"/>
    </source>
</evidence>
<organism evidence="6 7">
    <name type="scientific">Magallana gigas</name>
    <name type="common">Pacific oyster</name>
    <name type="synonym">Crassostrea gigas</name>
    <dbReference type="NCBI Taxonomy" id="29159"/>
    <lineage>
        <taxon>Eukaryota</taxon>
        <taxon>Metazoa</taxon>
        <taxon>Spiralia</taxon>
        <taxon>Lophotrochozoa</taxon>
        <taxon>Mollusca</taxon>
        <taxon>Bivalvia</taxon>
        <taxon>Autobranchia</taxon>
        <taxon>Pteriomorphia</taxon>
        <taxon>Ostreida</taxon>
        <taxon>Ostreoidea</taxon>
        <taxon>Ostreidae</taxon>
        <taxon>Magallana</taxon>
    </lineage>
</organism>
<accession>A0A8W8KP61</accession>
<feature type="transmembrane region" description="Helical" evidence="5">
    <location>
        <begin position="182"/>
        <end position="200"/>
    </location>
</feature>
<evidence type="ECO:0000256" key="1">
    <source>
        <dbReference type="ARBA" id="ARBA00004141"/>
    </source>
</evidence>
<dbReference type="AlphaFoldDB" id="A0A8W8KP61"/>
<evidence type="ECO:0000313" key="6">
    <source>
        <dbReference type="EnsemblMetazoa" id="G24467.1:cds"/>
    </source>
</evidence>
<dbReference type="Pfam" id="PF00335">
    <property type="entry name" value="Tetraspanin"/>
    <property type="match status" value="1"/>
</dbReference>
<sequence length="201" mass="21615">MNLNWGGRFGKVCLITTNFLFTVVGLGLVTVGALASRDIATVNNDKIKPLLDSLSVDSFSVGVVNSLSIIIIVVGVFIFFVAGLGIYGACCQNKYLLVTLDCCGVNPVVSTTNDFDLTYWCTTSGSCEDTISQIPRTCCINVDENTYTSAPIGCHASVNKGTYNPKGCYDVLKDTLQSQSPIVIGVVVTIILIEVMHFFIF</sequence>
<evidence type="ECO:0000256" key="3">
    <source>
        <dbReference type="ARBA" id="ARBA00022989"/>
    </source>
</evidence>
<feature type="transmembrane region" description="Helical" evidence="5">
    <location>
        <begin position="12"/>
        <end position="35"/>
    </location>
</feature>
<keyword evidence="3 5" id="KW-1133">Transmembrane helix</keyword>
<reference evidence="6" key="1">
    <citation type="submission" date="2022-08" db="UniProtKB">
        <authorList>
            <consortium name="EnsemblMetazoa"/>
        </authorList>
    </citation>
    <scope>IDENTIFICATION</scope>
    <source>
        <strain evidence="6">05x7-T-G4-1.051#20</strain>
    </source>
</reference>
<dbReference type="GO" id="GO:0016020">
    <property type="term" value="C:membrane"/>
    <property type="evidence" value="ECO:0007669"/>
    <property type="project" value="UniProtKB-SubCell"/>
</dbReference>
<comment type="subcellular location">
    <subcellularLocation>
        <location evidence="1">Membrane</location>
        <topology evidence="1">Multi-pass membrane protein</topology>
    </subcellularLocation>
</comment>
<dbReference type="Proteomes" id="UP000005408">
    <property type="component" value="Unassembled WGS sequence"/>
</dbReference>
<name>A0A8W8KP61_MAGGI</name>
<dbReference type="EnsemblMetazoa" id="G24467.1">
    <property type="protein sequence ID" value="G24467.1:cds"/>
    <property type="gene ID" value="G24467"/>
</dbReference>
<evidence type="ECO:0000256" key="2">
    <source>
        <dbReference type="ARBA" id="ARBA00022692"/>
    </source>
</evidence>
<evidence type="ECO:0000313" key="7">
    <source>
        <dbReference type="Proteomes" id="UP000005408"/>
    </source>
</evidence>
<proteinExistence type="predicted"/>
<dbReference type="PRINTS" id="PR00259">
    <property type="entry name" value="TMFOUR"/>
</dbReference>
<feature type="transmembrane region" description="Helical" evidence="5">
    <location>
        <begin position="59"/>
        <end position="87"/>
    </location>
</feature>